<keyword evidence="2" id="KW-1185">Reference proteome</keyword>
<organism evidence="1 2">
    <name type="scientific">Papaver atlanticum</name>
    <dbReference type="NCBI Taxonomy" id="357466"/>
    <lineage>
        <taxon>Eukaryota</taxon>
        <taxon>Viridiplantae</taxon>
        <taxon>Streptophyta</taxon>
        <taxon>Embryophyta</taxon>
        <taxon>Tracheophyta</taxon>
        <taxon>Spermatophyta</taxon>
        <taxon>Magnoliopsida</taxon>
        <taxon>Ranunculales</taxon>
        <taxon>Papaveraceae</taxon>
        <taxon>Papaveroideae</taxon>
        <taxon>Papaver</taxon>
    </lineage>
</organism>
<dbReference type="AlphaFoldDB" id="A0AAD4S1S6"/>
<reference evidence="1" key="1">
    <citation type="submission" date="2022-04" db="EMBL/GenBank/DDBJ databases">
        <title>A functionally conserved STORR gene fusion in Papaver species that diverged 16.8 million years ago.</title>
        <authorList>
            <person name="Catania T."/>
        </authorList>
    </citation>
    <scope>NUCLEOTIDE SEQUENCE</scope>
    <source>
        <strain evidence="1">S-188037</strain>
    </source>
</reference>
<comment type="caution">
    <text evidence="1">The sequence shown here is derived from an EMBL/GenBank/DDBJ whole genome shotgun (WGS) entry which is preliminary data.</text>
</comment>
<name>A0AAD4S1S6_9MAGN</name>
<evidence type="ECO:0000313" key="1">
    <source>
        <dbReference type="EMBL" id="KAI3853587.1"/>
    </source>
</evidence>
<accession>A0AAD4S1S6</accession>
<dbReference type="Proteomes" id="UP001202328">
    <property type="component" value="Unassembled WGS sequence"/>
</dbReference>
<proteinExistence type="predicted"/>
<protein>
    <submittedName>
        <fullName evidence="1">Uncharacterized protein</fullName>
    </submittedName>
</protein>
<gene>
    <name evidence="1" type="ORF">MKW98_025104</name>
</gene>
<evidence type="ECO:0000313" key="2">
    <source>
        <dbReference type="Proteomes" id="UP001202328"/>
    </source>
</evidence>
<sequence>MLMRRIDCMFLITIHHHYAFRQRSTYVLGNRKHRSVLTRLAFFMIRYLYHLIRLYLPDFFFYEFHESNGRSVRLAHEKFLTLRQGTRTDVATVVEKGYDL</sequence>
<dbReference type="EMBL" id="JAJJMB010015535">
    <property type="protein sequence ID" value="KAI3853587.1"/>
    <property type="molecule type" value="Genomic_DNA"/>
</dbReference>